<gene>
    <name evidence="1" type="ORF">L1987_53210</name>
</gene>
<comment type="caution">
    <text evidence="1">The sequence shown here is derived from an EMBL/GenBank/DDBJ whole genome shotgun (WGS) entry which is preliminary data.</text>
</comment>
<organism evidence="1 2">
    <name type="scientific">Smallanthus sonchifolius</name>
    <dbReference type="NCBI Taxonomy" id="185202"/>
    <lineage>
        <taxon>Eukaryota</taxon>
        <taxon>Viridiplantae</taxon>
        <taxon>Streptophyta</taxon>
        <taxon>Embryophyta</taxon>
        <taxon>Tracheophyta</taxon>
        <taxon>Spermatophyta</taxon>
        <taxon>Magnoliopsida</taxon>
        <taxon>eudicotyledons</taxon>
        <taxon>Gunneridae</taxon>
        <taxon>Pentapetalae</taxon>
        <taxon>asterids</taxon>
        <taxon>campanulids</taxon>
        <taxon>Asterales</taxon>
        <taxon>Asteraceae</taxon>
        <taxon>Asteroideae</taxon>
        <taxon>Heliantheae alliance</taxon>
        <taxon>Millerieae</taxon>
        <taxon>Smallanthus</taxon>
    </lineage>
</organism>
<dbReference type="Proteomes" id="UP001056120">
    <property type="component" value="Linkage Group LG17"/>
</dbReference>
<reference evidence="1 2" key="2">
    <citation type="journal article" date="2022" name="Mol. Ecol. Resour.">
        <title>The genomes of chicory, endive, great burdock and yacon provide insights into Asteraceae paleo-polyploidization history and plant inulin production.</title>
        <authorList>
            <person name="Fan W."/>
            <person name="Wang S."/>
            <person name="Wang H."/>
            <person name="Wang A."/>
            <person name="Jiang F."/>
            <person name="Liu H."/>
            <person name="Zhao H."/>
            <person name="Xu D."/>
            <person name="Zhang Y."/>
        </authorList>
    </citation>
    <scope>NUCLEOTIDE SEQUENCE [LARGE SCALE GENOMIC DNA]</scope>
    <source>
        <strain evidence="2">cv. Yunnan</strain>
        <tissue evidence="1">Leaves</tissue>
    </source>
</reference>
<reference evidence="2" key="1">
    <citation type="journal article" date="2022" name="Mol. Ecol. Resour.">
        <title>The genomes of chicory, endive, great burdock and yacon provide insights into Asteraceae palaeo-polyploidization history and plant inulin production.</title>
        <authorList>
            <person name="Fan W."/>
            <person name="Wang S."/>
            <person name="Wang H."/>
            <person name="Wang A."/>
            <person name="Jiang F."/>
            <person name="Liu H."/>
            <person name="Zhao H."/>
            <person name="Xu D."/>
            <person name="Zhang Y."/>
        </authorList>
    </citation>
    <scope>NUCLEOTIDE SEQUENCE [LARGE SCALE GENOMIC DNA]</scope>
    <source>
        <strain evidence="2">cv. Yunnan</strain>
    </source>
</reference>
<sequence length="93" mass="10698">MKRMWRQHIGDGLVPSLSRNSVNLLMSNKEEEVDSEDEVSGDGRRRNGKWRLTKVTLPESSSKRKRQETSSEYEPDSDSDAAIQRKYQQASGR</sequence>
<name>A0ACB9EV76_9ASTR</name>
<proteinExistence type="predicted"/>
<protein>
    <submittedName>
        <fullName evidence="1">Uncharacterized protein</fullName>
    </submittedName>
</protein>
<evidence type="ECO:0000313" key="2">
    <source>
        <dbReference type="Proteomes" id="UP001056120"/>
    </source>
</evidence>
<dbReference type="EMBL" id="CM042034">
    <property type="protein sequence ID" value="KAI3762769.1"/>
    <property type="molecule type" value="Genomic_DNA"/>
</dbReference>
<accession>A0ACB9EV76</accession>
<keyword evidence="2" id="KW-1185">Reference proteome</keyword>
<evidence type="ECO:0000313" key="1">
    <source>
        <dbReference type="EMBL" id="KAI3762769.1"/>
    </source>
</evidence>